<sequence length="461" mass="48928">MRRSGGSPRRRTAAIAGLLAVVLAGSGCAAVPVAGPLAESQQDARPEPASSTAPRGTAPAPSASPADPSAPKRSISKEDVHALLAEQSRALAAGDEAAFLAPYEGAPAEMAAERRRTFANLRKIPFSDAKFAADIVNEPAAVTGPAEASVAVAFHHRIEGVDTAYAAEWYRYRLTRTAPGAPLRIAEVVGAGESGGHPSPWDGGELAVLERPHVVLLTRQADAKAAAAWADRVESIAAESVAAWQGPSDIGKRFLVYAASNRQDFLAVYPSTPTAAREPVECRVSWEMSGRHRPCTDSYRGVARIVLDTGAPGFRAEEGDIGMRFGVALAMLRPLCGSKCEDPDWALYGFATAFAWKYAAAPNTHRLSARSLLQARAYTGKLPDMGSLDWSSEEDVEVAYASSALAFQYLVAKYGTAKAQEFVSEVAWADDARTEAALKRLTGLDRSAFQAQWAAWVSETG</sequence>
<comment type="caution">
    <text evidence="3">The sequence shown here is derived from an EMBL/GenBank/DDBJ whole genome shotgun (WGS) entry which is preliminary data.</text>
</comment>
<evidence type="ECO:0000313" key="3">
    <source>
        <dbReference type="EMBL" id="MCF2526298.1"/>
    </source>
</evidence>
<dbReference type="EMBL" id="JAKFHA010000001">
    <property type="protein sequence ID" value="MCF2526298.1"/>
    <property type="molecule type" value="Genomic_DNA"/>
</dbReference>
<feature type="chain" id="PRO_5041284478" evidence="2">
    <location>
        <begin position="30"/>
        <end position="461"/>
    </location>
</feature>
<dbReference type="PROSITE" id="PS51257">
    <property type="entry name" value="PROKAR_LIPOPROTEIN"/>
    <property type="match status" value="1"/>
</dbReference>
<reference evidence="3" key="1">
    <citation type="submission" date="2022-01" db="EMBL/GenBank/DDBJ databases">
        <title>Genome-Based Taxonomic Classification of the Phylum Actinobacteria.</title>
        <authorList>
            <person name="Gao Y."/>
        </authorList>
    </citation>
    <scope>NUCLEOTIDE SEQUENCE</scope>
    <source>
        <strain evidence="3">KLBMP 8922</strain>
    </source>
</reference>
<evidence type="ECO:0000256" key="2">
    <source>
        <dbReference type="SAM" id="SignalP"/>
    </source>
</evidence>
<dbReference type="RefSeq" id="WP_235050341.1">
    <property type="nucleotide sequence ID" value="NZ_JAKFHA010000001.1"/>
</dbReference>
<organism evidence="3 4">
    <name type="scientific">Yinghuangia soli</name>
    <dbReference type="NCBI Taxonomy" id="2908204"/>
    <lineage>
        <taxon>Bacteria</taxon>
        <taxon>Bacillati</taxon>
        <taxon>Actinomycetota</taxon>
        <taxon>Actinomycetes</taxon>
        <taxon>Kitasatosporales</taxon>
        <taxon>Streptomycetaceae</taxon>
        <taxon>Yinghuangia</taxon>
    </lineage>
</organism>
<feature type="signal peptide" evidence="2">
    <location>
        <begin position="1"/>
        <end position="29"/>
    </location>
</feature>
<name>A0AA41PUV4_9ACTN</name>
<feature type="region of interest" description="Disordered" evidence="1">
    <location>
        <begin position="37"/>
        <end position="74"/>
    </location>
</feature>
<evidence type="ECO:0000256" key="1">
    <source>
        <dbReference type="SAM" id="MobiDB-lite"/>
    </source>
</evidence>
<accession>A0AA41PUV4</accession>
<feature type="compositionally biased region" description="Low complexity" evidence="1">
    <location>
        <begin position="48"/>
        <end position="71"/>
    </location>
</feature>
<dbReference type="Proteomes" id="UP001165378">
    <property type="component" value="Unassembled WGS sequence"/>
</dbReference>
<proteinExistence type="predicted"/>
<dbReference type="AlphaFoldDB" id="A0AA41PUV4"/>
<keyword evidence="2" id="KW-0732">Signal</keyword>
<gene>
    <name evidence="3" type="ORF">LZ495_03550</name>
</gene>
<keyword evidence="4" id="KW-1185">Reference proteome</keyword>
<protein>
    <submittedName>
        <fullName evidence="3">Uncharacterized protein</fullName>
    </submittedName>
</protein>
<evidence type="ECO:0000313" key="4">
    <source>
        <dbReference type="Proteomes" id="UP001165378"/>
    </source>
</evidence>